<keyword evidence="1" id="KW-1133">Transmembrane helix</keyword>
<evidence type="ECO:0000256" key="1">
    <source>
        <dbReference type="SAM" id="Phobius"/>
    </source>
</evidence>
<gene>
    <name evidence="2" type="ORF">AMECASPLE_011893</name>
</gene>
<keyword evidence="1" id="KW-0812">Transmembrane</keyword>
<name>A0ABV0YZ54_9TELE</name>
<keyword evidence="1" id="KW-0472">Membrane</keyword>
<evidence type="ECO:0000313" key="3">
    <source>
        <dbReference type="Proteomes" id="UP001469553"/>
    </source>
</evidence>
<organism evidence="2 3">
    <name type="scientific">Ameca splendens</name>
    <dbReference type="NCBI Taxonomy" id="208324"/>
    <lineage>
        <taxon>Eukaryota</taxon>
        <taxon>Metazoa</taxon>
        <taxon>Chordata</taxon>
        <taxon>Craniata</taxon>
        <taxon>Vertebrata</taxon>
        <taxon>Euteleostomi</taxon>
        <taxon>Actinopterygii</taxon>
        <taxon>Neopterygii</taxon>
        <taxon>Teleostei</taxon>
        <taxon>Neoteleostei</taxon>
        <taxon>Acanthomorphata</taxon>
        <taxon>Ovalentaria</taxon>
        <taxon>Atherinomorphae</taxon>
        <taxon>Cyprinodontiformes</taxon>
        <taxon>Goodeidae</taxon>
        <taxon>Ameca</taxon>
    </lineage>
</organism>
<comment type="caution">
    <text evidence="2">The sequence shown here is derived from an EMBL/GenBank/DDBJ whole genome shotgun (WGS) entry which is preliminary data.</text>
</comment>
<dbReference type="EMBL" id="JAHRIP010047754">
    <property type="protein sequence ID" value="MEQ2299081.1"/>
    <property type="molecule type" value="Genomic_DNA"/>
</dbReference>
<reference evidence="2 3" key="1">
    <citation type="submission" date="2021-06" db="EMBL/GenBank/DDBJ databases">
        <authorList>
            <person name="Palmer J.M."/>
        </authorList>
    </citation>
    <scope>NUCLEOTIDE SEQUENCE [LARGE SCALE GENOMIC DNA]</scope>
    <source>
        <strain evidence="2 3">AS_MEX2019</strain>
        <tissue evidence="2">Muscle</tissue>
    </source>
</reference>
<feature type="transmembrane region" description="Helical" evidence="1">
    <location>
        <begin position="91"/>
        <end position="112"/>
    </location>
</feature>
<accession>A0ABV0YZ54</accession>
<evidence type="ECO:0000313" key="2">
    <source>
        <dbReference type="EMBL" id="MEQ2299081.1"/>
    </source>
</evidence>
<keyword evidence="3" id="KW-1185">Reference proteome</keyword>
<sequence>MCLKAVSLFTIFALSLSLSLSLSLFLFLILSPSLSLSFCVLLIKKPSHADCSEQITIQLPYMFEVDRATGAVREKTHSDRSLSCNEHNISILHFLHQILFILFILFGVYGGVLF</sequence>
<proteinExistence type="predicted"/>
<dbReference type="Proteomes" id="UP001469553">
    <property type="component" value="Unassembled WGS sequence"/>
</dbReference>
<protein>
    <submittedName>
        <fullName evidence="2">Uncharacterized protein</fullName>
    </submittedName>
</protein>